<dbReference type="SMART" id="SM00729">
    <property type="entry name" value="Elp3"/>
    <property type="match status" value="1"/>
</dbReference>
<dbReference type="EC" id="4.1.99.22" evidence="10"/>
<feature type="binding site" evidence="10">
    <location>
        <position position="33"/>
    </location>
    <ligand>
        <name>GTP</name>
        <dbReference type="ChEBI" id="CHEBI:37565"/>
    </ligand>
</feature>
<dbReference type="HAMAP" id="MF_01225_B">
    <property type="entry name" value="MoaA_B"/>
    <property type="match status" value="1"/>
</dbReference>
<feature type="binding site" evidence="10">
    <location>
        <position position="296"/>
    </location>
    <ligand>
        <name>[4Fe-4S] cluster</name>
        <dbReference type="ChEBI" id="CHEBI:49883"/>
        <label>2</label>
        <note>4Fe-4S-substrate</note>
    </ligand>
</feature>
<dbReference type="CDD" id="cd21117">
    <property type="entry name" value="Twitch_MoaA"/>
    <property type="match status" value="1"/>
</dbReference>
<feature type="binding site" evidence="10">
    <location>
        <position position="119"/>
    </location>
    <ligand>
        <name>GTP</name>
        <dbReference type="ChEBI" id="CHEBI:37565"/>
    </ligand>
</feature>
<feature type="binding site" evidence="10">
    <location>
        <position position="46"/>
    </location>
    <ligand>
        <name>S-adenosyl-L-methionine</name>
        <dbReference type="ChEBI" id="CHEBI:59789"/>
    </ligand>
</feature>
<dbReference type="InterPro" id="IPR040064">
    <property type="entry name" value="MoaA-like"/>
</dbReference>
<dbReference type="GO" id="GO:0051539">
    <property type="term" value="F:4 iron, 4 sulfur cluster binding"/>
    <property type="evidence" value="ECO:0007669"/>
    <property type="project" value="UniProtKB-UniRule"/>
</dbReference>
<dbReference type="RefSeq" id="WP_353070910.1">
    <property type="nucleotide sequence ID" value="NZ_CP132938.1"/>
</dbReference>
<evidence type="ECO:0000313" key="12">
    <source>
        <dbReference type="EMBL" id="XCB20491.1"/>
    </source>
</evidence>
<evidence type="ECO:0000256" key="9">
    <source>
        <dbReference type="ARBA" id="ARBA00023239"/>
    </source>
</evidence>
<dbReference type="InterPro" id="IPR050105">
    <property type="entry name" value="MoCo_biosynth_MoaA/MoaC"/>
</dbReference>
<evidence type="ECO:0000256" key="10">
    <source>
        <dbReference type="HAMAP-Rule" id="MF_01225"/>
    </source>
</evidence>
<dbReference type="InterPro" id="IPR058240">
    <property type="entry name" value="rSAM_sf"/>
</dbReference>
<comment type="subunit">
    <text evidence="10">Monomer and homodimer.</text>
</comment>
<feature type="binding site" evidence="10">
    <location>
        <begin position="284"/>
        <end position="286"/>
    </location>
    <ligand>
        <name>GTP</name>
        <dbReference type="ChEBI" id="CHEBI:37565"/>
    </ligand>
</feature>
<dbReference type="PANTHER" id="PTHR22960:SF0">
    <property type="entry name" value="MOLYBDENUM COFACTOR BIOSYNTHESIS PROTEIN 1"/>
    <property type="match status" value="1"/>
</dbReference>
<evidence type="ECO:0000256" key="6">
    <source>
        <dbReference type="ARBA" id="ARBA00023014"/>
    </source>
</evidence>
<gene>
    <name evidence="10 12" type="primary">moaA</name>
    <name evidence="12" type="ORF">RBB81_12870</name>
</gene>
<protein>
    <recommendedName>
        <fullName evidence="10">GTP 3',8-cyclase</fullName>
        <ecNumber evidence="10">4.1.99.22</ecNumber>
    </recommendedName>
    <alternativeName>
        <fullName evidence="10">Molybdenum cofactor biosynthesis protein A</fullName>
    </alternativeName>
</protein>
<evidence type="ECO:0000256" key="1">
    <source>
        <dbReference type="ARBA" id="ARBA00022485"/>
    </source>
</evidence>
<reference evidence="12" key="1">
    <citation type="submission" date="2023-08" db="EMBL/GenBank/DDBJ databases">
        <authorList>
            <person name="Messyasz A."/>
            <person name="Mannisto M.K."/>
            <person name="Kerkhof L.J."/>
            <person name="Haggblom M."/>
        </authorList>
    </citation>
    <scope>NUCLEOTIDE SEQUENCE</scope>
    <source>
        <strain evidence="12">M8UP39</strain>
    </source>
</reference>
<keyword evidence="3 10" id="KW-0479">Metal-binding</keyword>
<evidence type="ECO:0000256" key="8">
    <source>
        <dbReference type="ARBA" id="ARBA00023150"/>
    </source>
</evidence>
<dbReference type="GO" id="GO:0046872">
    <property type="term" value="F:metal ion binding"/>
    <property type="evidence" value="ECO:0007669"/>
    <property type="project" value="UniProtKB-KW"/>
</dbReference>
<keyword evidence="9 10" id="KW-0456">Lyase</keyword>
<dbReference type="SUPFAM" id="SSF102114">
    <property type="entry name" value="Radical SAM enzymes"/>
    <property type="match status" value="1"/>
</dbReference>
<evidence type="ECO:0000256" key="5">
    <source>
        <dbReference type="ARBA" id="ARBA00023004"/>
    </source>
</evidence>
<dbReference type="InterPro" id="IPR006638">
    <property type="entry name" value="Elp3/MiaA/NifB-like_rSAM"/>
</dbReference>
<evidence type="ECO:0000259" key="11">
    <source>
        <dbReference type="PROSITE" id="PS51918"/>
    </source>
</evidence>
<evidence type="ECO:0000256" key="7">
    <source>
        <dbReference type="ARBA" id="ARBA00023134"/>
    </source>
</evidence>
<comment type="function">
    <text evidence="10">Catalyzes the cyclization of GTP to (8S)-3',8-cyclo-7,8-dihydroguanosine 5'-triphosphate.</text>
</comment>
<evidence type="ECO:0000256" key="3">
    <source>
        <dbReference type="ARBA" id="ARBA00022723"/>
    </source>
</evidence>
<dbReference type="GO" id="GO:0061799">
    <property type="term" value="F:cyclic pyranopterin monophosphate synthase activity"/>
    <property type="evidence" value="ECO:0007669"/>
    <property type="project" value="TreeGrafter"/>
</dbReference>
<comment type="cofactor">
    <cofactor evidence="10">
        <name>[4Fe-4S] cluster</name>
        <dbReference type="ChEBI" id="CHEBI:49883"/>
    </cofactor>
    <text evidence="10">Binds 2 [4Fe-4S] clusters. Binds 1 [4Fe-4S] cluster coordinated with 3 cysteines and an exchangeable S-adenosyl-L-methionine and 1 [4Fe-4S] cluster coordinated with 3 cysteines and the GTP-derived substrate.</text>
</comment>
<feature type="binding site" evidence="10">
    <location>
        <position position="181"/>
    </location>
    <ligand>
        <name>GTP</name>
        <dbReference type="ChEBI" id="CHEBI:37565"/>
    </ligand>
</feature>
<feature type="binding site" evidence="10">
    <location>
        <position position="84"/>
    </location>
    <ligand>
        <name>S-adenosyl-L-methionine</name>
        <dbReference type="ChEBI" id="CHEBI:59789"/>
    </ligand>
</feature>
<dbReference type="InterPro" id="IPR013483">
    <property type="entry name" value="MoaA"/>
</dbReference>
<dbReference type="InterPro" id="IPR013785">
    <property type="entry name" value="Aldolase_TIM"/>
</dbReference>
<feature type="binding site" evidence="10">
    <location>
        <position position="143"/>
    </location>
    <ligand>
        <name>S-adenosyl-L-methionine</name>
        <dbReference type="ChEBI" id="CHEBI:59789"/>
    </ligand>
</feature>
<feature type="binding site" evidence="10">
    <location>
        <position position="215"/>
    </location>
    <ligand>
        <name>S-adenosyl-L-methionine</name>
        <dbReference type="ChEBI" id="CHEBI:59789"/>
    </ligand>
</feature>
<reference evidence="12" key="2">
    <citation type="journal article" date="2024" name="Environ. Microbiol.">
        <title>Genome analysis and description of Tunturibacter gen. nov. expands the diversity of Terriglobia in tundra soils.</title>
        <authorList>
            <person name="Messyasz A."/>
            <person name="Mannisto M.K."/>
            <person name="Kerkhof L.J."/>
            <person name="Haggblom M.M."/>
        </authorList>
    </citation>
    <scope>NUCLEOTIDE SEQUENCE</scope>
    <source>
        <strain evidence="12">M8UP39</strain>
    </source>
</reference>
<evidence type="ECO:0000256" key="2">
    <source>
        <dbReference type="ARBA" id="ARBA00022691"/>
    </source>
</evidence>
<feature type="binding site" evidence="10">
    <location>
        <position position="279"/>
    </location>
    <ligand>
        <name>[4Fe-4S] cluster</name>
        <dbReference type="ChEBI" id="CHEBI:49883"/>
        <label>2</label>
        <note>4Fe-4S-substrate</note>
    </ligand>
</feature>
<sequence>MSILTSISSVEERAPLTRRRLIDKHGRTITDLRVSITDRCNYRCVYCRTGNQGAVYSELSIAEYLRMVRVFVELGIEKVRLTGGEPLLRKGLLELVYELRRLRTPVETASGRPLDLALTTNGHLLAELAQPLRDAGLNRVTVSMDAVVPDTFARITRVPGSFDRVVVGVRAAKQAGFDQIKVNCVLLRGFNDDQIVPFAKFSREEGVIVRFIEFMPLEEDRCWSLDTVLPLEEVKARLEAFRPLVQLPPNAASETAIRYTFDDGVGEIGIIAPVSQAFCGHCSRVRLTSDGKIRTCLFSQSDHDLYGVLQRGGSDAEMAAFIERTIQHKEARHHIGEPAFLKPSRSMVHIGG</sequence>
<dbReference type="SFLD" id="SFLDG01386">
    <property type="entry name" value="main_SPASM_domain-containing"/>
    <property type="match status" value="1"/>
</dbReference>
<evidence type="ECO:0000256" key="4">
    <source>
        <dbReference type="ARBA" id="ARBA00022741"/>
    </source>
</evidence>
<dbReference type="SFLD" id="SFLDS00029">
    <property type="entry name" value="Radical_SAM"/>
    <property type="match status" value="1"/>
</dbReference>
<dbReference type="EMBL" id="CP132938">
    <property type="protein sequence ID" value="XCB20491.1"/>
    <property type="molecule type" value="Genomic_DNA"/>
</dbReference>
<dbReference type="CDD" id="cd01335">
    <property type="entry name" value="Radical_SAM"/>
    <property type="match status" value="1"/>
</dbReference>
<dbReference type="GO" id="GO:1904047">
    <property type="term" value="F:S-adenosyl-L-methionine binding"/>
    <property type="evidence" value="ECO:0007669"/>
    <property type="project" value="UniProtKB-UniRule"/>
</dbReference>
<dbReference type="GO" id="GO:0005525">
    <property type="term" value="F:GTP binding"/>
    <property type="evidence" value="ECO:0007669"/>
    <property type="project" value="UniProtKB-UniRule"/>
</dbReference>
<keyword evidence="2 10" id="KW-0949">S-adenosyl-L-methionine</keyword>
<keyword evidence="1 10" id="KW-0004">4Fe-4S</keyword>
<keyword evidence="6 10" id="KW-0411">Iron-sulfur</keyword>
<feature type="domain" description="Radical SAM core" evidence="11">
    <location>
        <begin position="24"/>
        <end position="244"/>
    </location>
</feature>
<dbReference type="GO" id="GO:0061798">
    <property type="term" value="F:GTP 3',8'-cyclase activity"/>
    <property type="evidence" value="ECO:0007669"/>
    <property type="project" value="UniProtKB-UniRule"/>
</dbReference>
<dbReference type="Pfam" id="PF04055">
    <property type="entry name" value="Radical_SAM"/>
    <property type="match status" value="1"/>
</dbReference>
<dbReference type="Gene3D" id="3.20.20.70">
    <property type="entry name" value="Aldolase class I"/>
    <property type="match status" value="1"/>
</dbReference>
<keyword evidence="8 10" id="KW-0501">Molybdenum cofactor biosynthesis</keyword>
<dbReference type="InterPro" id="IPR010505">
    <property type="entry name" value="MoaA_twitch"/>
</dbReference>
<proteinExistence type="inferred from homology"/>
<comment type="similarity">
    <text evidence="10">Belongs to the radical SAM superfamily. MoaA family.</text>
</comment>
<dbReference type="AlphaFoldDB" id="A0AAU7YWA3"/>
<accession>A0AAU7YWA3</accession>
<name>A0AAU7YWA3_9BACT</name>
<feature type="binding site" evidence="10">
    <location>
        <position position="44"/>
    </location>
    <ligand>
        <name>[4Fe-4S] cluster</name>
        <dbReference type="ChEBI" id="CHEBI:49883"/>
        <label>1</label>
        <note>4Fe-4S-S-AdoMet</note>
    </ligand>
</feature>
<dbReference type="PROSITE" id="PS51918">
    <property type="entry name" value="RADICAL_SAM"/>
    <property type="match status" value="1"/>
</dbReference>
<comment type="pathway">
    <text evidence="10">Cofactor biosynthesis; molybdopterin biosynthesis.</text>
</comment>
<comment type="catalytic activity">
    <reaction evidence="10">
        <text>GTP + AH2 + S-adenosyl-L-methionine = (8S)-3',8-cyclo-7,8-dihydroguanosine 5'-triphosphate + 5'-deoxyadenosine + L-methionine + A + H(+)</text>
        <dbReference type="Rhea" id="RHEA:49576"/>
        <dbReference type="ChEBI" id="CHEBI:13193"/>
        <dbReference type="ChEBI" id="CHEBI:15378"/>
        <dbReference type="ChEBI" id="CHEBI:17319"/>
        <dbReference type="ChEBI" id="CHEBI:17499"/>
        <dbReference type="ChEBI" id="CHEBI:37565"/>
        <dbReference type="ChEBI" id="CHEBI:57844"/>
        <dbReference type="ChEBI" id="CHEBI:59789"/>
        <dbReference type="ChEBI" id="CHEBI:131766"/>
        <dbReference type="EC" id="4.1.99.22"/>
    </reaction>
</comment>
<dbReference type="NCBIfam" id="TIGR02666">
    <property type="entry name" value="moaA"/>
    <property type="match status" value="1"/>
</dbReference>
<keyword evidence="7 10" id="KW-0342">GTP-binding</keyword>
<dbReference type="GO" id="GO:0006777">
    <property type="term" value="P:Mo-molybdopterin cofactor biosynthetic process"/>
    <property type="evidence" value="ECO:0007669"/>
    <property type="project" value="UniProtKB-UniRule"/>
</dbReference>
<organism evidence="12">
    <name type="scientific">Tunturiibacter gelidiferens</name>
    <dbReference type="NCBI Taxonomy" id="3069689"/>
    <lineage>
        <taxon>Bacteria</taxon>
        <taxon>Pseudomonadati</taxon>
        <taxon>Acidobacteriota</taxon>
        <taxon>Terriglobia</taxon>
        <taxon>Terriglobales</taxon>
        <taxon>Acidobacteriaceae</taxon>
        <taxon>Tunturiibacter</taxon>
    </lineage>
</organism>
<feature type="binding site" evidence="10">
    <location>
        <position position="40"/>
    </location>
    <ligand>
        <name>[4Fe-4S] cluster</name>
        <dbReference type="ChEBI" id="CHEBI:49883"/>
        <label>1</label>
        <note>4Fe-4S-S-AdoMet</note>
    </ligand>
</feature>
<keyword evidence="5 10" id="KW-0408">Iron</keyword>
<keyword evidence="4 10" id="KW-0547">Nucleotide-binding</keyword>
<feature type="binding site" evidence="10">
    <location>
        <position position="282"/>
    </location>
    <ligand>
        <name>[4Fe-4S] cluster</name>
        <dbReference type="ChEBI" id="CHEBI:49883"/>
        <label>2</label>
        <note>4Fe-4S-substrate</note>
    </ligand>
</feature>
<dbReference type="SFLD" id="SFLDG01383">
    <property type="entry name" value="cyclic_pyranopterin_phosphate"/>
    <property type="match status" value="1"/>
</dbReference>
<dbReference type="PANTHER" id="PTHR22960">
    <property type="entry name" value="MOLYBDOPTERIN COFACTOR SYNTHESIS PROTEIN A"/>
    <property type="match status" value="1"/>
</dbReference>
<feature type="binding site" evidence="10">
    <location>
        <position position="80"/>
    </location>
    <ligand>
        <name>GTP</name>
        <dbReference type="ChEBI" id="CHEBI:37565"/>
    </ligand>
</feature>
<dbReference type="Pfam" id="PF06463">
    <property type="entry name" value="Mob_synth_C"/>
    <property type="match status" value="1"/>
</dbReference>
<dbReference type="KEGG" id="tgi:RBB81_12870"/>
<dbReference type="SFLD" id="SFLDG01067">
    <property type="entry name" value="SPASM/twitch_domain_containing"/>
    <property type="match status" value="1"/>
</dbReference>
<dbReference type="InterPro" id="IPR007197">
    <property type="entry name" value="rSAM"/>
</dbReference>
<feature type="binding site" evidence="10">
    <location>
        <position position="47"/>
    </location>
    <ligand>
        <name>[4Fe-4S] cluster</name>
        <dbReference type="ChEBI" id="CHEBI:49883"/>
        <label>1</label>
        <note>4Fe-4S-S-AdoMet</note>
    </ligand>
</feature>